<evidence type="ECO:0000313" key="1">
    <source>
        <dbReference type="EMBL" id="WZU64689.1"/>
    </source>
</evidence>
<dbReference type="RefSeq" id="WP_342071050.1">
    <property type="nucleotide sequence ID" value="NZ_CP151762.1"/>
</dbReference>
<organism evidence="1 2">
    <name type="scientific">Yoonia algicola</name>
    <dbReference type="NCBI Taxonomy" id="3137368"/>
    <lineage>
        <taxon>Bacteria</taxon>
        <taxon>Pseudomonadati</taxon>
        <taxon>Pseudomonadota</taxon>
        <taxon>Alphaproteobacteria</taxon>
        <taxon>Rhodobacterales</taxon>
        <taxon>Paracoccaceae</taxon>
        <taxon>Yoonia</taxon>
    </lineage>
</organism>
<dbReference type="KEGG" id="yag:AABB28_05280"/>
<name>A0AAN0M4F6_9RHOB</name>
<gene>
    <name evidence="1" type="ORF">AABB28_05280</name>
</gene>
<dbReference type="Proteomes" id="UP001451782">
    <property type="component" value="Chromosome"/>
</dbReference>
<protein>
    <submittedName>
        <fullName evidence="1">Uncharacterized protein</fullName>
    </submittedName>
</protein>
<reference evidence="1 2" key="1">
    <citation type="submission" date="2024-04" db="EMBL/GenBank/DDBJ databases">
        <title>Phylogenomic analyses of a clade within the roseobacter group suggest taxonomic reassignments of species of the genera Aestuariivita, Citreicella, Loktanella, Nautella, Pelagibaca, Ruegeria, Thalassobius, Thiobacimonas and Tropicibacter, and the proposal o.</title>
        <authorList>
            <person name="Jeon C.O."/>
        </authorList>
    </citation>
    <scope>NUCLEOTIDE SEQUENCE [LARGE SCALE GENOMIC DNA]</scope>
    <source>
        <strain evidence="1 2">G8-12</strain>
    </source>
</reference>
<accession>A0AAN0M4F6</accession>
<evidence type="ECO:0000313" key="2">
    <source>
        <dbReference type="Proteomes" id="UP001451782"/>
    </source>
</evidence>
<dbReference type="AlphaFoldDB" id="A0AAN0M4F6"/>
<dbReference type="EMBL" id="CP151762">
    <property type="protein sequence ID" value="WZU64689.1"/>
    <property type="molecule type" value="Genomic_DNA"/>
</dbReference>
<sequence length="65" mass="6914">MSLSRRPIFGLVAAIAAAMVVLGALSFPALERHSMRLQAEKDAVPLKLAVEGLRAAVDRYAPCPP</sequence>
<proteinExistence type="predicted"/>
<keyword evidence="2" id="KW-1185">Reference proteome</keyword>